<dbReference type="InterPro" id="IPR003399">
    <property type="entry name" value="Mce/MlaD"/>
</dbReference>
<evidence type="ECO:0000259" key="4">
    <source>
        <dbReference type="Pfam" id="PF02470"/>
    </source>
</evidence>
<reference evidence="5 6" key="1">
    <citation type="submission" date="2019-09" db="EMBL/GenBank/DDBJ databases">
        <title>Genome sequence and assembly of Adhaeribacter sp.</title>
        <authorList>
            <person name="Chhetri G."/>
        </authorList>
    </citation>
    <scope>NUCLEOTIDE SEQUENCE [LARGE SCALE GENOMIC DNA]</scope>
    <source>
        <strain evidence="5 6">DK36</strain>
    </source>
</reference>
<sequence>MKAAESKRLTIVGIFIFLALVIFIAGILTLGGQQKRFVDTIRVYAIFDDVAGLKTGNNVWFSGVKIGTVKEIKFHGESQVRITMNIEEASQMYIRKDAKARLGSESFIGNKIIEIYGGSRQTPSIENEDVLASEEALDTDVMMETLQKNNANLVNITEDFKTLSNRLVQGQGTMGAILNDSTMADNFRSIVSNLRQTSATTLQASTALSRFTAKLNTPEGLANQLLTDTTVFSQLRSSVAQLEKTSAAAAEMTQTLNETTRKLENSNNAVGVLLNDPEFAGSLKNTMTYLEKSSINLNEDLEALKTNFLLRGYFKRKATREAKQQDRQQNRDEKQLDKVK</sequence>
<keyword evidence="1" id="KW-0175">Coiled coil</keyword>
<evidence type="ECO:0000256" key="2">
    <source>
        <dbReference type="SAM" id="MobiDB-lite"/>
    </source>
</evidence>
<evidence type="ECO:0000313" key="5">
    <source>
        <dbReference type="EMBL" id="KAA5546677.1"/>
    </source>
</evidence>
<comment type="caution">
    <text evidence="5">The sequence shown here is derived from an EMBL/GenBank/DDBJ whole genome shotgun (WGS) entry which is preliminary data.</text>
</comment>
<feature type="coiled-coil region" evidence="1">
    <location>
        <begin position="242"/>
        <end position="269"/>
    </location>
</feature>
<dbReference type="Pfam" id="PF02470">
    <property type="entry name" value="MlaD"/>
    <property type="match status" value="1"/>
</dbReference>
<keyword evidence="3" id="KW-0812">Transmembrane</keyword>
<keyword evidence="3" id="KW-1133">Transmembrane helix</keyword>
<dbReference type="Proteomes" id="UP000323426">
    <property type="component" value="Unassembled WGS sequence"/>
</dbReference>
<evidence type="ECO:0000256" key="1">
    <source>
        <dbReference type="SAM" id="Coils"/>
    </source>
</evidence>
<evidence type="ECO:0000256" key="3">
    <source>
        <dbReference type="SAM" id="Phobius"/>
    </source>
</evidence>
<dbReference type="AlphaFoldDB" id="A0A5M6DGK1"/>
<keyword evidence="3" id="KW-0472">Membrane</keyword>
<dbReference type="EMBL" id="VWSF01000006">
    <property type="protein sequence ID" value="KAA5546677.1"/>
    <property type="molecule type" value="Genomic_DNA"/>
</dbReference>
<dbReference type="RefSeq" id="WP_150088281.1">
    <property type="nucleotide sequence ID" value="NZ_VWSF01000006.1"/>
</dbReference>
<dbReference type="PANTHER" id="PTHR33371:SF4">
    <property type="entry name" value="INTERMEMBRANE PHOSPHOLIPID TRANSPORT SYSTEM BINDING PROTEIN MLAD"/>
    <property type="match status" value="1"/>
</dbReference>
<keyword evidence="6" id="KW-1185">Reference proteome</keyword>
<dbReference type="PANTHER" id="PTHR33371">
    <property type="entry name" value="INTERMEMBRANE PHOSPHOLIPID TRANSPORT SYSTEM BINDING PROTEIN MLAD-RELATED"/>
    <property type="match status" value="1"/>
</dbReference>
<gene>
    <name evidence="5" type="ORF">F0145_10045</name>
</gene>
<organism evidence="5 6">
    <name type="scientific">Adhaeribacter rhizoryzae</name>
    <dbReference type="NCBI Taxonomy" id="2607907"/>
    <lineage>
        <taxon>Bacteria</taxon>
        <taxon>Pseudomonadati</taxon>
        <taxon>Bacteroidota</taxon>
        <taxon>Cytophagia</taxon>
        <taxon>Cytophagales</taxon>
        <taxon>Hymenobacteraceae</taxon>
        <taxon>Adhaeribacter</taxon>
    </lineage>
</organism>
<feature type="transmembrane region" description="Helical" evidence="3">
    <location>
        <begin position="12"/>
        <end position="32"/>
    </location>
</feature>
<accession>A0A5M6DGK1</accession>
<feature type="region of interest" description="Disordered" evidence="2">
    <location>
        <begin position="319"/>
        <end position="340"/>
    </location>
</feature>
<dbReference type="InterPro" id="IPR052336">
    <property type="entry name" value="MlaD_Phospholipid_Transporter"/>
</dbReference>
<feature type="domain" description="Mce/MlaD" evidence="4">
    <location>
        <begin position="40"/>
        <end position="116"/>
    </location>
</feature>
<protein>
    <submittedName>
        <fullName evidence="5">MCE family protein</fullName>
    </submittedName>
</protein>
<proteinExistence type="predicted"/>
<name>A0A5M6DGK1_9BACT</name>
<evidence type="ECO:0000313" key="6">
    <source>
        <dbReference type="Proteomes" id="UP000323426"/>
    </source>
</evidence>